<evidence type="ECO:0000259" key="4">
    <source>
        <dbReference type="Pfam" id="PF16041"/>
    </source>
</evidence>
<feature type="region of interest" description="Disordered" evidence="1">
    <location>
        <begin position="285"/>
        <end position="325"/>
    </location>
</feature>
<dbReference type="Proteomes" id="UP000502823">
    <property type="component" value="Unassembled WGS sequence"/>
</dbReference>
<evidence type="ECO:0000259" key="3">
    <source>
        <dbReference type="Pfam" id="PF16040"/>
    </source>
</evidence>
<dbReference type="PANTHER" id="PTHR39077">
    <property type="entry name" value="DUF4793 DOMAIN-CONTAINING PROTEIN"/>
    <property type="match status" value="1"/>
</dbReference>
<dbReference type="OrthoDB" id="6435218at2759"/>
<accession>A0A6L2PDA7</accession>
<keyword evidence="2" id="KW-0472">Membrane</keyword>
<feature type="transmembrane region" description="Helical" evidence="2">
    <location>
        <begin position="56"/>
        <end position="77"/>
    </location>
</feature>
<keyword evidence="2" id="KW-1133">Transmembrane helix</keyword>
<dbReference type="PANTHER" id="PTHR39077:SF2">
    <property type="entry name" value="E3 UBIQUITIN-PROTEIN LIGASE APD1-4 MIDDLE DOMAIN-CONTAINING PROTEIN"/>
    <property type="match status" value="1"/>
</dbReference>
<feature type="compositionally biased region" description="Polar residues" evidence="1">
    <location>
        <begin position="285"/>
        <end position="299"/>
    </location>
</feature>
<keyword evidence="2" id="KW-0812">Transmembrane</keyword>
<protein>
    <recommendedName>
        <fullName evidence="7">E3 ubiquitin-protein ligase APD1-4 middle domain-containing protein</fullName>
    </recommendedName>
</protein>
<dbReference type="InParanoid" id="A0A6L2PDA7"/>
<evidence type="ECO:0000313" key="5">
    <source>
        <dbReference type="EMBL" id="GFG30524.1"/>
    </source>
</evidence>
<organism evidence="5 6">
    <name type="scientific">Coptotermes formosanus</name>
    <name type="common">Formosan subterranean termite</name>
    <dbReference type="NCBI Taxonomy" id="36987"/>
    <lineage>
        <taxon>Eukaryota</taxon>
        <taxon>Metazoa</taxon>
        <taxon>Ecdysozoa</taxon>
        <taxon>Arthropoda</taxon>
        <taxon>Hexapoda</taxon>
        <taxon>Insecta</taxon>
        <taxon>Pterygota</taxon>
        <taxon>Neoptera</taxon>
        <taxon>Polyneoptera</taxon>
        <taxon>Dictyoptera</taxon>
        <taxon>Blattodea</taxon>
        <taxon>Blattoidea</taxon>
        <taxon>Termitoidae</taxon>
        <taxon>Rhinotermitidae</taxon>
        <taxon>Coptotermes</taxon>
    </lineage>
</organism>
<evidence type="ECO:0000256" key="1">
    <source>
        <dbReference type="SAM" id="MobiDB-lite"/>
    </source>
</evidence>
<dbReference type="Pfam" id="PF16040">
    <property type="entry name" value="APD1-4_N"/>
    <property type="match status" value="1"/>
</dbReference>
<feature type="compositionally biased region" description="Basic residues" evidence="1">
    <location>
        <begin position="300"/>
        <end position="311"/>
    </location>
</feature>
<feature type="compositionally biased region" description="Basic and acidic residues" evidence="1">
    <location>
        <begin position="312"/>
        <end position="325"/>
    </location>
</feature>
<comment type="caution">
    <text evidence="5">The sequence shown here is derived from an EMBL/GenBank/DDBJ whole genome shotgun (WGS) entry which is preliminary data.</text>
</comment>
<dbReference type="InterPro" id="IPR032010">
    <property type="entry name" value="APD1-4_M"/>
</dbReference>
<feature type="compositionally biased region" description="Polar residues" evidence="1">
    <location>
        <begin position="223"/>
        <end position="233"/>
    </location>
</feature>
<evidence type="ECO:0000313" key="6">
    <source>
        <dbReference type="Proteomes" id="UP000502823"/>
    </source>
</evidence>
<sequence length="552" mass="61373">MDQSALVTGDKRISIIHGAHEFTFLDTESDMCRAGLAAGVREVVVGRGKMHGARRVITFCLLTAVLPTVLLVIPLYLRHSIYADVIYAVAESDVLEIVDGISTVFCQAHSLKMNSSFHAFQLSGLPDLSPNRKHIRLKKSMSLPDDTLEYWGFYLLKGSTVVLSVCSRFEGSRVMVVKGEKNLKTCGLLDHKTGPVHPNMASGQGQVRVTFDTVAQEVRSEQETSPLGLTAQQPAEDFEGEDKSEDATNVGEEMAEANNITVLEQYAKQYILKRYLPFKNATDTVNNGSSVEKQNVQSFRHQKSRLRGSKKNHSDGKVENNQHDKHFEVSVGDESGKMLEIMTNESKPLNSSQEEKIQGEVRQKIKRAINFAPAYLLDGGVEHGGNAGNMSKGYNAQSSASSFENGLLTCYDGQILLAQDFLPSPACTSVHVLEKHGTMKTVHEVTADGYYYYIFYSDNDLVQNDIHAVFNIHKPTYQYAKHSRACYNNTECTFPITFWSDEIVIVEVPTRDGIEHEDDDVTFLVSSCHPRMSVYVIFPVAVLFLVLGCAFM</sequence>
<dbReference type="InterPro" id="IPR032008">
    <property type="entry name" value="APD1-4_N"/>
</dbReference>
<reference evidence="6" key="1">
    <citation type="submission" date="2020-01" db="EMBL/GenBank/DDBJ databases">
        <title>Draft genome sequence of the Termite Coptotermes fromosanus.</title>
        <authorList>
            <person name="Itakura S."/>
            <person name="Yosikawa Y."/>
            <person name="Umezawa K."/>
        </authorList>
    </citation>
    <scope>NUCLEOTIDE SEQUENCE [LARGE SCALE GENOMIC DNA]</scope>
</reference>
<name>A0A6L2PDA7_COPFO</name>
<feature type="domain" description="E3 ubiquitin-protein ligase APD1-4 middle" evidence="4">
    <location>
        <begin position="442"/>
        <end position="549"/>
    </location>
</feature>
<feature type="region of interest" description="Disordered" evidence="1">
    <location>
        <begin position="220"/>
        <end position="248"/>
    </location>
</feature>
<keyword evidence="6" id="KW-1185">Reference proteome</keyword>
<dbReference type="EMBL" id="BLKM01000232">
    <property type="protein sequence ID" value="GFG30524.1"/>
    <property type="molecule type" value="Genomic_DNA"/>
</dbReference>
<proteinExistence type="predicted"/>
<evidence type="ECO:0000256" key="2">
    <source>
        <dbReference type="SAM" id="Phobius"/>
    </source>
</evidence>
<dbReference type="Pfam" id="PF16041">
    <property type="entry name" value="APD1-4_M"/>
    <property type="match status" value="1"/>
</dbReference>
<feature type="transmembrane region" description="Helical" evidence="2">
    <location>
        <begin position="532"/>
        <end position="551"/>
    </location>
</feature>
<gene>
    <name evidence="5" type="ORF">Cfor_05820</name>
</gene>
<feature type="domain" description="E3 ubiquitin-protein ligase APD1-4 N-terminal" evidence="3">
    <location>
        <begin position="114"/>
        <end position="183"/>
    </location>
</feature>
<dbReference type="AlphaFoldDB" id="A0A6L2PDA7"/>
<evidence type="ECO:0008006" key="7">
    <source>
        <dbReference type="Google" id="ProtNLM"/>
    </source>
</evidence>